<proteinExistence type="predicted"/>
<dbReference type="Pfam" id="PF13789">
    <property type="entry name" value="DUF4181"/>
    <property type="match status" value="1"/>
</dbReference>
<dbReference type="InterPro" id="IPR025441">
    <property type="entry name" value="DUF4181"/>
</dbReference>
<keyword evidence="1" id="KW-0812">Transmembrane</keyword>
<accession>A0ABP7W0E5</accession>
<gene>
    <name evidence="2" type="ORF">GCM10022410_22610</name>
</gene>
<comment type="caution">
    <text evidence="2">The sequence shown here is derived from an EMBL/GenBank/DDBJ whole genome shotgun (WGS) entry which is preliminary data.</text>
</comment>
<evidence type="ECO:0000313" key="2">
    <source>
        <dbReference type="EMBL" id="GAA4077378.1"/>
    </source>
</evidence>
<keyword evidence="3" id="KW-1185">Reference proteome</keyword>
<feature type="transmembrane region" description="Helical" evidence="1">
    <location>
        <begin position="77"/>
        <end position="97"/>
    </location>
</feature>
<feature type="transmembrane region" description="Helical" evidence="1">
    <location>
        <begin position="109"/>
        <end position="131"/>
    </location>
</feature>
<protein>
    <recommendedName>
        <fullName evidence="4">DUF4181 domain-containing protein</fullName>
    </recommendedName>
</protein>
<dbReference type="Proteomes" id="UP001501734">
    <property type="component" value="Unassembled WGS sequence"/>
</dbReference>
<keyword evidence="1" id="KW-0472">Membrane</keyword>
<evidence type="ECO:0000313" key="3">
    <source>
        <dbReference type="Proteomes" id="UP001501734"/>
    </source>
</evidence>
<feature type="transmembrane region" description="Helical" evidence="1">
    <location>
        <begin position="6"/>
        <end position="24"/>
    </location>
</feature>
<organism evidence="2 3">
    <name type="scientific">Amphibacillus indicireducens</name>
    <dbReference type="NCBI Taxonomy" id="1076330"/>
    <lineage>
        <taxon>Bacteria</taxon>
        <taxon>Bacillati</taxon>
        <taxon>Bacillota</taxon>
        <taxon>Bacilli</taxon>
        <taxon>Bacillales</taxon>
        <taxon>Bacillaceae</taxon>
        <taxon>Amphibacillus</taxon>
    </lineage>
</organism>
<dbReference type="EMBL" id="BAABDL010000123">
    <property type="protein sequence ID" value="GAA4077378.1"/>
    <property type="molecule type" value="Genomic_DNA"/>
</dbReference>
<evidence type="ECO:0008006" key="4">
    <source>
        <dbReference type="Google" id="ProtNLM"/>
    </source>
</evidence>
<dbReference type="RefSeq" id="WP_344913249.1">
    <property type="nucleotide sequence ID" value="NZ_BAABDL010000123.1"/>
</dbReference>
<keyword evidence="1" id="KW-1133">Transmembrane helix</keyword>
<name>A0ABP7W0E5_9BACI</name>
<sequence length="133" mass="15751">MTVITFFLILVLLVVFQFIIKRVLAKKFELKKLPSGTGRFVNNQHQKIDLGLSILFLILFLLFTMTDLVQANMFDVASPYIIFPVLFIIMELIRAWFQWNKTDQPKRAYITLMNVSIIVVLIIFYYLYVIFYI</sequence>
<feature type="transmembrane region" description="Helical" evidence="1">
    <location>
        <begin position="48"/>
        <end position="65"/>
    </location>
</feature>
<evidence type="ECO:0000256" key="1">
    <source>
        <dbReference type="SAM" id="Phobius"/>
    </source>
</evidence>
<reference evidence="3" key="1">
    <citation type="journal article" date="2019" name="Int. J. Syst. Evol. Microbiol.">
        <title>The Global Catalogue of Microorganisms (GCM) 10K type strain sequencing project: providing services to taxonomists for standard genome sequencing and annotation.</title>
        <authorList>
            <consortium name="The Broad Institute Genomics Platform"/>
            <consortium name="The Broad Institute Genome Sequencing Center for Infectious Disease"/>
            <person name="Wu L."/>
            <person name="Ma J."/>
        </authorList>
    </citation>
    <scope>NUCLEOTIDE SEQUENCE [LARGE SCALE GENOMIC DNA]</scope>
    <source>
        <strain evidence="3">JCM 17250</strain>
    </source>
</reference>